<dbReference type="GO" id="GO:0016787">
    <property type="term" value="F:hydrolase activity"/>
    <property type="evidence" value="ECO:0007669"/>
    <property type="project" value="InterPro"/>
</dbReference>
<dbReference type="RefSeq" id="WP_118176506.1">
    <property type="nucleotide sequence ID" value="NZ_JAQEAO010000007.1"/>
</dbReference>
<dbReference type="Pfam" id="PF00149">
    <property type="entry name" value="Metallophos"/>
    <property type="match status" value="1"/>
</dbReference>
<feature type="transmembrane region" description="Helical" evidence="1">
    <location>
        <begin position="105"/>
        <end position="129"/>
    </location>
</feature>
<dbReference type="EMBL" id="QRHE01000010">
    <property type="protein sequence ID" value="RHF50842.1"/>
    <property type="molecule type" value="Genomic_DNA"/>
</dbReference>
<dbReference type="InterPro" id="IPR004843">
    <property type="entry name" value="Calcineurin-like_PHP"/>
</dbReference>
<keyword evidence="1" id="KW-1133">Transmembrane helix</keyword>
<feature type="transmembrane region" description="Helical" evidence="1">
    <location>
        <begin position="71"/>
        <end position="93"/>
    </location>
</feature>
<dbReference type="PANTHER" id="PTHR31302">
    <property type="entry name" value="TRANSMEMBRANE PROTEIN WITH METALLOPHOSPHOESTERASE DOMAIN-RELATED"/>
    <property type="match status" value="1"/>
</dbReference>
<accession>A0A414NV13</accession>
<evidence type="ECO:0000259" key="2">
    <source>
        <dbReference type="Pfam" id="PF00149"/>
    </source>
</evidence>
<feature type="transmembrane region" description="Helical" evidence="1">
    <location>
        <begin position="32"/>
        <end position="50"/>
    </location>
</feature>
<protein>
    <recommendedName>
        <fullName evidence="2">Calcineurin-like phosphoesterase domain-containing protein</fullName>
    </recommendedName>
</protein>
<dbReference type="Gene3D" id="3.60.21.10">
    <property type="match status" value="1"/>
</dbReference>
<reference evidence="3 4" key="1">
    <citation type="submission" date="2018-08" db="EMBL/GenBank/DDBJ databases">
        <title>A genome reference for cultivated species of the human gut microbiota.</title>
        <authorList>
            <person name="Zou Y."/>
            <person name="Xue W."/>
            <person name="Luo G."/>
        </authorList>
    </citation>
    <scope>NUCLEOTIDE SEQUENCE [LARGE SCALE GENOMIC DNA]</scope>
    <source>
        <strain evidence="3 4">AM25-21AC</strain>
    </source>
</reference>
<sequence length="371" mass="41822">MKHRYTFYWILWGLGELSGLGQWLLLRWALPVLAHGLLLIFLLLPFIYLVPNILANHLPLRVSRLLARVGGYWFVYGYYMTMLLVPAFIVWLVCLAEPFGFGVDWWQSVFAVHYGRAALLGLALLLAVGSWRARHPVVRVVEVKTEKPIEREFSVAFASDIHLGAVLGRSFAAELRRDMMKLRPDLILLGGDIIDGNLSYVLRDRSFKGFEGLKAPWGVFAVFGNHDTYGLNLNKEQRRLQQSGVRCLRGGTVHLAAGVSLVGLEDYRIAPHAQFPQAEPDAFTIAMEHEPLRIDQASSRGMDLYFAGHTHAGQFWPNRFVTRRIFPLDYGAHYFGHLLAIVSSGYGAWGQRFRIGPAPEIVLVKVVKPSA</sequence>
<name>A0A414NV13_9FIRM</name>
<organism evidence="3 4">
    <name type="scientific">Mitsuokella multacida</name>
    <dbReference type="NCBI Taxonomy" id="52226"/>
    <lineage>
        <taxon>Bacteria</taxon>
        <taxon>Bacillati</taxon>
        <taxon>Bacillota</taxon>
        <taxon>Negativicutes</taxon>
        <taxon>Selenomonadales</taxon>
        <taxon>Selenomonadaceae</taxon>
        <taxon>Mitsuokella</taxon>
    </lineage>
</organism>
<evidence type="ECO:0000313" key="4">
    <source>
        <dbReference type="Proteomes" id="UP000283442"/>
    </source>
</evidence>
<gene>
    <name evidence="3" type="ORF">DW674_09380</name>
</gene>
<keyword evidence="1" id="KW-0812">Transmembrane</keyword>
<dbReference type="OrthoDB" id="9780884at2"/>
<dbReference type="SUPFAM" id="SSF56300">
    <property type="entry name" value="Metallo-dependent phosphatases"/>
    <property type="match status" value="1"/>
</dbReference>
<feature type="domain" description="Calcineurin-like phosphoesterase" evidence="2">
    <location>
        <begin position="154"/>
        <end position="312"/>
    </location>
</feature>
<proteinExistence type="predicted"/>
<dbReference type="PANTHER" id="PTHR31302:SF0">
    <property type="entry name" value="TRANSMEMBRANE PROTEIN WITH METALLOPHOSPHOESTERASE DOMAIN"/>
    <property type="match status" value="1"/>
</dbReference>
<evidence type="ECO:0000313" key="3">
    <source>
        <dbReference type="EMBL" id="RHF50842.1"/>
    </source>
</evidence>
<feature type="transmembrane region" description="Helical" evidence="1">
    <location>
        <begin position="7"/>
        <end position="26"/>
    </location>
</feature>
<keyword evidence="1" id="KW-0472">Membrane</keyword>
<dbReference type="InterPro" id="IPR029052">
    <property type="entry name" value="Metallo-depent_PP-like"/>
</dbReference>
<dbReference type="AlphaFoldDB" id="A0A414NV13"/>
<evidence type="ECO:0000256" key="1">
    <source>
        <dbReference type="SAM" id="Phobius"/>
    </source>
</evidence>
<dbReference type="InterPro" id="IPR051158">
    <property type="entry name" value="Metallophosphoesterase_sf"/>
</dbReference>
<dbReference type="Proteomes" id="UP000283442">
    <property type="component" value="Unassembled WGS sequence"/>
</dbReference>
<comment type="caution">
    <text evidence="3">The sequence shown here is derived from an EMBL/GenBank/DDBJ whole genome shotgun (WGS) entry which is preliminary data.</text>
</comment>